<feature type="domain" description="SGNH hydrolase-type esterase" evidence="1">
    <location>
        <begin position="54"/>
        <end position="213"/>
    </location>
</feature>
<dbReference type="AlphaFoldDB" id="A0A081C5J9"/>
<dbReference type="InterPro" id="IPR036514">
    <property type="entry name" value="SGNH_hydro_sf"/>
</dbReference>
<evidence type="ECO:0000313" key="3">
    <source>
        <dbReference type="Proteomes" id="UP000030661"/>
    </source>
</evidence>
<evidence type="ECO:0000313" key="2">
    <source>
        <dbReference type="EMBL" id="GAK59854.1"/>
    </source>
</evidence>
<dbReference type="SUPFAM" id="SSF52266">
    <property type="entry name" value="SGNH hydrolase"/>
    <property type="match status" value="1"/>
</dbReference>
<dbReference type="GO" id="GO:0004622">
    <property type="term" value="F:phosphatidylcholine lysophospholipase activity"/>
    <property type="evidence" value="ECO:0007669"/>
    <property type="project" value="TreeGrafter"/>
</dbReference>
<proteinExistence type="predicted"/>
<dbReference type="PANTHER" id="PTHR30383:SF5">
    <property type="entry name" value="SGNH HYDROLASE-TYPE ESTERASE DOMAIN-CONTAINING PROTEIN"/>
    <property type="match status" value="1"/>
</dbReference>
<organism evidence="2">
    <name type="scientific">Vecturithrix granuli</name>
    <dbReference type="NCBI Taxonomy" id="1499967"/>
    <lineage>
        <taxon>Bacteria</taxon>
        <taxon>Candidatus Moduliflexota</taxon>
        <taxon>Candidatus Vecturitrichia</taxon>
        <taxon>Candidatus Vecturitrichales</taxon>
        <taxon>Candidatus Vecturitrichaceae</taxon>
        <taxon>Candidatus Vecturithrix</taxon>
    </lineage>
</organism>
<sequence>MERWKILCIFVTFLCSGLSGCDKDSPTSPQYFERLVYVAMGASDAVGIGAFPLEKGYVYQIRDALKSRADEVVLYNLGVSGKRINYIESTELPTAISVQPHVLTIWAGPNDLIHGVDAATFEQSLATVLMQLRQSTSAVIVLANIPDLTLLPRFLIDPDPDVTVDRVHAFNLALARQAGVYAVPLVDLYAGDYASNWDYVSLDGFHPSNEGHTKIAELYLEILLKSL</sequence>
<dbReference type="eggNOG" id="COG2755">
    <property type="taxonomic scope" value="Bacteria"/>
</dbReference>
<dbReference type="PANTHER" id="PTHR30383">
    <property type="entry name" value="THIOESTERASE 1/PROTEASE 1/LYSOPHOSPHOLIPASE L1"/>
    <property type="match status" value="1"/>
</dbReference>
<dbReference type="PROSITE" id="PS51257">
    <property type="entry name" value="PROKAR_LIPOPROTEIN"/>
    <property type="match status" value="1"/>
</dbReference>
<keyword evidence="3" id="KW-1185">Reference proteome</keyword>
<dbReference type="Proteomes" id="UP000030661">
    <property type="component" value="Unassembled WGS sequence"/>
</dbReference>
<dbReference type="STRING" id="1499967.U27_06840"/>
<dbReference type="HOGENOM" id="CLU_1217881_0_0_0"/>
<dbReference type="InterPro" id="IPR013830">
    <property type="entry name" value="SGNH_hydro"/>
</dbReference>
<gene>
    <name evidence="2" type="ORF">U27_06840</name>
</gene>
<accession>A0A081C5J9</accession>
<dbReference type="EMBL" id="DF820471">
    <property type="protein sequence ID" value="GAK59854.1"/>
    <property type="molecule type" value="Genomic_DNA"/>
</dbReference>
<protein>
    <submittedName>
        <fullName evidence="2">Lipolytic protein G-D-S-L family</fullName>
    </submittedName>
</protein>
<dbReference type="InterPro" id="IPR051532">
    <property type="entry name" value="Ester_Hydrolysis_Enzymes"/>
</dbReference>
<dbReference type="Pfam" id="PF13472">
    <property type="entry name" value="Lipase_GDSL_2"/>
    <property type="match status" value="1"/>
</dbReference>
<dbReference type="Gene3D" id="3.40.50.1110">
    <property type="entry name" value="SGNH hydrolase"/>
    <property type="match status" value="1"/>
</dbReference>
<name>A0A081C5J9_VECG1</name>
<evidence type="ECO:0000259" key="1">
    <source>
        <dbReference type="Pfam" id="PF13472"/>
    </source>
</evidence>
<reference evidence="2" key="1">
    <citation type="journal article" date="2015" name="PeerJ">
        <title>First genomic representation of candidate bacterial phylum KSB3 points to enhanced environmental sensing as a trigger of wastewater bulking.</title>
        <authorList>
            <person name="Sekiguchi Y."/>
            <person name="Ohashi A."/>
            <person name="Parks D.H."/>
            <person name="Yamauchi T."/>
            <person name="Tyson G.W."/>
            <person name="Hugenholtz P."/>
        </authorList>
    </citation>
    <scope>NUCLEOTIDE SEQUENCE [LARGE SCALE GENOMIC DNA]</scope>
</reference>